<reference evidence="1 2" key="1">
    <citation type="submission" date="2009-08" db="EMBL/GenBank/DDBJ databases">
        <authorList>
            <person name="Qin X."/>
            <person name="Bachman B."/>
            <person name="Battles P."/>
            <person name="Bell A."/>
            <person name="Bess C."/>
            <person name="Bickham C."/>
            <person name="Chaboub L."/>
            <person name="Chen D."/>
            <person name="Coyle M."/>
            <person name="Deiros D.R."/>
            <person name="Dinh H."/>
            <person name="Forbes L."/>
            <person name="Fowler G."/>
            <person name="Francisco L."/>
            <person name="Fu Q."/>
            <person name="Gubbala S."/>
            <person name="Hale W."/>
            <person name="Han Y."/>
            <person name="Hemphill L."/>
            <person name="Highlander S.K."/>
            <person name="Hirani K."/>
            <person name="Hogues M."/>
            <person name="Jackson L."/>
            <person name="Jakkamsetti A."/>
            <person name="Javaid M."/>
            <person name="Jiang H."/>
            <person name="Korchina V."/>
            <person name="Kovar C."/>
            <person name="Lara F."/>
            <person name="Lee S."/>
            <person name="Mata R."/>
            <person name="Mathew T."/>
            <person name="Moen C."/>
            <person name="Morales K."/>
            <person name="Munidasa M."/>
            <person name="Nazareth L."/>
            <person name="Ngo R."/>
            <person name="Nguyen L."/>
            <person name="Okwuonu G."/>
            <person name="Ongeri F."/>
            <person name="Patil S."/>
            <person name="Petrosino J."/>
            <person name="Pham C."/>
            <person name="Pham P."/>
            <person name="Pu L.-L."/>
            <person name="Puazo M."/>
            <person name="Raj R."/>
            <person name="Reid J."/>
            <person name="Rouhana J."/>
            <person name="Saada N."/>
            <person name="Shang Y."/>
            <person name="Simmons D."/>
            <person name="Thornton R."/>
            <person name="Warren J."/>
            <person name="Weissenberger G."/>
            <person name="Zhang J."/>
            <person name="Zhang L."/>
            <person name="Zhou C."/>
            <person name="Zhu D."/>
            <person name="Muzny D."/>
            <person name="Worley K."/>
            <person name="Gibbs R."/>
        </authorList>
    </citation>
    <scope>NUCLEOTIDE SEQUENCE [LARGE SCALE GENOMIC DNA]</scope>
    <source>
        <strain evidence="2">ATCC 15826 / DSM 8339 / NCTC 10426 / 6573</strain>
    </source>
</reference>
<keyword evidence="2" id="KW-1185">Reference proteome</keyword>
<gene>
    <name evidence="1" type="ORF">HMPREF0198_2123</name>
</gene>
<dbReference type="EMBL" id="ACKY01000114">
    <property type="protein sequence ID" value="EEV87729.1"/>
    <property type="molecule type" value="Genomic_DNA"/>
</dbReference>
<proteinExistence type="predicted"/>
<accession>C8NC95</accession>
<evidence type="ECO:0000313" key="1">
    <source>
        <dbReference type="EMBL" id="EEV87729.1"/>
    </source>
</evidence>
<dbReference type="Proteomes" id="UP000004870">
    <property type="component" value="Unassembled WGS sequence"/>
</dbReference>
<sequence>MTVFSSPLRLTTAVCGIDRFQLGHAAFQAVVQVMQQHGGVVRRKIVGGIKQGGDVVVGAAEMIKVAVVVDNVEKTGGRGAHVGLLLFSGSRQEGGGSQLP</sequence>
<evidence type="ECO:0000313" key="2">
    <source>
        <dbReference type="Proteomes" id="UP000004870"/>
    </source>
</evidence>
<comment type="caution">
    <text evidence="1">The sequence shown here is derived from an EMBL/GenBank/DDBJ whole genome shotgun (WGS) entry which is preliminary data.</text>
</comment>
<dbReference type="HOGENOM" id="CLU_2300707_0_0_6"/>
<name>C8NC95_CARH6</name>
<organism evidence="1 2">
    <name type="scientific">Cardiobacterium hominis (strain ATCC 15826 / DSM 8339 / NCTC 10426 / 6573)</name>
    <dbReference type="NCBI Taxonomy" id="638300"/>
    <lineage>
        <taxon>Bacteria</taxon>
        <taxon>Pseudomonadati</taxon>
        <taxon>Pseudomonadota</taxon>
        <taxon>Gammaproteobacteria</taxon>
        <taxon>Cardiobacteriales</taxon>
        <taxon>Cardiobacteriaceae</taxon>
        <taxon>Cardiobacterium</taxon>
    </lineage>
</organism>
<protein>
    <submittedName>
        <fullName evidence="1">Uncharacterized protein</fullName>
    </submittedName>
</protein>
<dbReference type="AlphaFoldDB" id="C8NC95"/>